<organism evidence="2 3">
    <name type="scientific">Apiospora arundinis</name>
    <dbReference type="NCBI Taxonomy" id="335852"/>
    <lineage>
        <taxon>Eukaryota</taxon>
        <taxon>Fungi</taxon>
        <taxon>Dikarya</taxon>
        <taxon>Ascomycota</taxon>
        <taxon>Pezizomycotina</taxon>
        <taxon>Sordariomycetes</taxon>
        <taxon>Xylariomycetidae</taxon>
        <taxon>Amphisphaeriales</taxon>
        <taxon>Apiosporaceae</taxon>
        <taxon>Apiospora</taxon>
    </lineage>
</organism>
<accession>A0ABR2IG14</accession>
<dbReference type="Proteomes" id="UP001390339">
    <property type="component" value="Unassembled WGS sequence"/>
</dbReference>
<comment type="caution">
    <text evidence="2">The sequence shown here is derived from an EMBL/GenBank/DDBJ whole genome shotgun (WGS) entry which is preliminary data.</text>
</comment>
<reference evidence="2 3" key="1">
    <citation type="journal article" date="2024" name="IMA Fungus">
        <title>Apiospora arundinis, a panoply of carbohydrate-active enzymes and secondary metabolites.</title>
        <authorList>
            <person name="Sorensen T."/>
            <person name="Petersen C."/>
            <person name="Muurmann A.T."/>
            <person name="Christiansen J.V."/>
            <person name="Brundto M.L."/>
            <person name="Overgaard C.K."/>
            <person name="Boysen A.T."/>
            <person name="Wollenberg R.D."/>
            <person name="Larsen T.O."/>
            <person name="Sorensen J.L."/>
            <person name="Nielsen K.L."/>
            <person name="Sondergaard T.E."/>
        </authorList>
    </citation>
    <scope>NUCLEOTIDE SEQUENCE [LARGE SCALE GENOMIC DNA]</scope>
    <source>
        <strain evidence="2 3">AAU 773</strain>
    </source>
</reference>
<sequence length="100" mass="10805">MSSQNDYNDLQKEASTEVSSAGENANISDDIGKEHGGQKTTTSRSPRAFFNSFDLAATTTCTFSFNSRLKDLLQSLWVCQPDLPSTTAQATPTPPGVIRC</sequence>
<evidence type="ECO:0000313" key="2">
    <source>
        <dbReference type="EMBL" id="KAK8862287.1"/>
    </source>
</evidence>
<evidence type="ECO:0000313" key="3">
    <source>
        <dbReference type="Proteomes" id="UP001390339"/>
    </source>
</evidence>
<keyword evidence="3" id="KW-1185">Reference proteome</keyword>
<evidence type="ECO:0000256" key="1">
    <source>
        <dbReference type="SAM" id="MobiDB-lite"/>
    </source>
</evidence>
<proteinExistence type="predicted"/>
<feature type="compositionally biased region" description="Polar residues" evidence="1">
    <location>
        <begin position="16"/>
        <end position="27"/>
    </location>
</feature>
<dbReference type="EMBL" id="JAPCWZ010000005">
    <property type="protein sequence ID" value="KAK8862287.1"/>
    <property type="molecule type" value="Genomic_DNA"/>
</dbReference>
<feature type="region of interest" description="Disordered" evidence="1">
    <location>
        <begin position="1"/>
        <end position="45"/>
    </location>
</feature>
<gene>
    <name evidence="2" type="ORF">PGQ11_008522</name>
</gene>
<protein>
    <submittedName>
        <fullName evidence="2">Uncharacterized protein</fullName>
    </submittedName>
</protein>
<name>A0ABR2IG14_9PEZI</name>